<evidence type="ECO:0000313" key="1">
    <source>
        <dbReference type="EMBL" id="KIY61215.1"/>
    </source>
</evidence>
<feature type="non-terminal residue" evidence="1">
    <location>
        <position position="129"/>
    </location>
</feature>
<evidence type="ECO:0008006" key="3">
    <source>
        <dbReference type="Google" id="ProtNLM"/>
    </source>
</evidence>
<evidence type="ECO:0000313" key="2">
    <source>
        <dbReference type="Proteomes" id="UP000054007"/>
    </source>
</evidence>
<sequence length="129" mass="14403">NEAFAWEPEEAGRLDSRFFDPITIPVIPHIPWVQKNIPIPPGAFDEVVDIIKAKIAAGVYKPSSSLYRLRWFCVVKKDGKSLRLVHSLEPLNQVTIAHSGVPPATEEVAERFAGRACLAMLDMFVGYDQ</sequence>
<organism evidence="1 2">
    <name type="scientific">Cylindrobasidium torrendii FP15055 ss-10</name>
    <dbReference type="NCBI Taxonomy" id="1314674"/>
    <lineage>
        <taxon>Eukaryota</taxon>
        <taxon>Fungi</taxon>
        <taxon>Dikarya</taxon>
        <taxon>Basidiomycota</taxon>
        <taxon>Agaricomycotina</taxon>
        <taxon>Agaricomycetes</taxon>
        <taxon>Agaricomycetidae</taxon>
        <taxon>Agaricales</taxon>
        <taxon>Marasmiineae</taxon>
        <taxon>Physalacriaceae</taxon>
        <taxon>Cylindrobasidium</taxon>
    </lineage>
</organism>
<feature type="non-terminal residue" evidence="1">
    <location>
        <position position="1"/>
    </location>
</feature>
<dbReference type="OrthoDB" id="5599163at2759"/>
<keyword evidence="2" id="KW-1185">Reference proteome</keyword>
<gene>
    <name evidence="1" type="ORF">CYLTODRAFT_315472</name>
</gene>
<dbReference type="STRING" id="1314674.A0A0D7ATA3"/>
<dbReference type="EMBL" id="KN881009">
    <property type="protein sequence ID" value="KIY61215.1"/>
    <property type="molecule type" value="Genomic_DNA"/>
</dbReference>
<protein>
    <recommendedName>
        <fullName evidence="3">DNA/RNA polymerase</fullName>
    </recommendedName>
</protein>
<proteinExistence type="predicted"/>
<dbReference type="Gene3D" id="3.30.70.270">
    <property type="match status" value="1"/>
</dbReference>
<name>A0A0D7ATA3_9AGAR</name>
<dbReference type="SUPFAM" id="SSF56672">
    <property type="entry name" value="DNA/RNA polymerases"/>
    <property type="match status" value="1"/>
</dbReference>
<reference evidence="1 2" key="1">
    <citation type="journal article" date="2015" name="Fungal Genet. Biol.">
        <title>Evolution of novel wood decay mechanisms in Agaricales revealed by the genome sequences of Fistulina hepatica and Cylindrobasidium torrendii.</title>
        <authorList>
            <person name="Floudas D."/>
            <person name="Held B.W."/>
            <person name="Riley R."/>
            <person name="Nagy L.G."/>
            <person name="Koehler G."/>
            <person name="Ransdell A.S."/>
            <person name="Younus H."/>
            <person name="Chow J."/>
            <person name="Chiniquy J."/>
            <person name="Lipzen A."/>
            <person name="Tritt A."/>
            <person name="Sun H."/>
            <person name="Haridas S."/>
            <person name="LaButti K."/>
            <person name="Ohm R.A."/>
            <person name="Kues U."/>
            <person name="Blanchette R.A."/>
            <person name="Grigoriev I.V."/>
            <person name="Minto R.E."/>
            <person name="Hibbett D.S."/>
        </authorList>
    </citation>
    <scope>NUCLEOTIDE SEQUENCE [LARGE SCALE GENOMIC DNA]</scope>
    <source>
        <strain evidence="1 2">FP15055 ss-10</strain>
    </source>
</reference>
<dbReference type="Proteomes" id="UP000054007">
    <property type="component" value="Unassembled WGS sequence"/>
</dbReference>
<dbReference type="AlphaFoldDB" id="A0A0D7ATA3"/>
<accession>A0A0D7ATA3</accession>
<dbReference type="Gene3D" id="3.10.10.10">
    <property type="entry name" value="HIV Type 1 Reverse Transcriptase, subunit A, domain 1"/>
    <property type="match status" value="1"/>
</dbReference>
<dbReference type="InterPro" id="IPR043128">
    <property type="entry name" value="Rev_trsase/Diguanyl_cyclase"/>
</dbReference>
<dbReference type="InterPro" id="IPR043502">
    <property type="entry name" value="DNA/RNA_pol_sf"/>
</dbReference>